<dbReference type="EMBL" id="JBHFEH010000036">
    <property type="protein sequence ID" value="KAL2051362.1"/>
    <property type="molecule type" value="Genomic_DNA"/>
</dbReference>
<evidence type="ECO:0000313" key="12">
    <source>
        <dbReference type="Proteomes" id="UP001590951"/>
    </source>
</evidence>
<evidence type="ECO:0000256" key="10">
    <source>
        <dbReference type="ARBA" id="ARBA00023326"/>
    </source>
</evidence>
<keyword evidence="12" id="KW-1185">Reference proteome</keyword>
<dbReference type="InterPro" id="IPR051526">
    <property type="entry name" value="Beta-Glucosidase_SUN"/>
</dbReference>
<evidence type="ECO:0000256" key="4">
    <source>
        <dbReference type="ARBA" id="ARBA00022525"/>
    </source>
</evidence>
<gene>
    <name evidence="11" type="ORF">ABVK25_008414</name>
</gene>
<accession>A0ABR4B2A7</accession>
<protein>
    <submittedName>
        <fullName evidence="11">Uncharacterized protein</fullName>
    </submittedName>
</protein>
<dbReference type="PANTHER" id="PTHR31316:SF0">
    <property type="entry name" value="SECRETED BETA-GLUCOSIDASE SIM1-RELATED"/>
    <property type="match status" value="1"/>
</dbReference>
<evidence type="ECO:0000256" key="6">
    <source>
        <dbReference type="ARBA" id="ARBA00022801"/>
    </source>
</evidence>
<keyword evidence="9" id="KW-0961">Cell wall biogenesis/degradation</keyword>
<sequence>MQAGAMCSYACPPGCQKSQWPSAQDATGQSVVGISCNLDGKLALTTPGLSKNLCIPGTGMVTVQNKMSNNAATCRADYPGTEDETVPLNTEPDSTSLLTCPDASTYFTWVGDSTTDQYYVNNQGVPLQDACIRGTDGFDMGNCPPSYFGVG</sequence>
<keyword evidence="3" id="KW-0134">Cell wall</keyword>
<comment type="caution">
    <text evidence="11">The sequence shown here is derived from an EMBL/GenBank/DDBJ whole genome shotgun (WGS) entry which is preliminary data.</text>
</comment>
<evidence type="ECO:0000256" key="2">
    <source>
        <dbReference type="ARBA" id="ARBA00010579"/>
    </source>
</evidence>
<dbReference type="InterPro" id="IPR005556">
    <property type="entry name" value="SUN"/>
</dbReference>
<proteinExistence type="inferred from homology"/>
<evidence type="ECO:0000256" key="3">
    <source>
        <dbReference type="ARBA" id="ARBA00022512"/>
    </source>
</evidence>
<evidence type="ECO:0000256" key="1">
    <source>
        <dbReference type="ARBA" id="ARBA00004191"/>
    </source>
</evidence>
<evidence type="ECO:0000256" key="7">
    <source>
        <dbReference type="ARBA" id="ARBA00023277"/>
    </source>
</evidence>
<reference evidence="11 12" key="1">
    <citation type="submission" date="2024-09" db="EMBL/GenBank/DDBJ databases">
        <title>Rethinking Asexuality: The Enigmatic Case of Functional Sexual Genes in Lepraria (Stereocaulaceae).</title>
        <authorList>
            <person name="Doellman M."/>
            <person name="Sun Y."/>
            <person name="Barcenas-Pena A."/>
            <person name="Lumbsch H.T."/>
            <person name="Grewe F."/>
        </authorList>
    </citation>
    <scope>NUCLEOTIDE SEQUENCE [LARGE SCALE GENOMIC DNA]</scope>
    <source>
        <strain evidence="11 12">Grewe 0041</strain>
    </source>
</reference>
<keyword evidence="5" id="KW-0732">Signal</keyword>
<dbReference type="PANTHER" id="PTHR31316">
    <property type="entry name" value="BETA-GLUCOSIDASE-LIKE PROTEIN NCA3, MITOCHONDRIAL-RELATED"/>
    <property type="match status" value="1"/>
</dbReference>
<name>A0ABR4B2A7_9LECA</name>
<dbReference type="Pfam" id="PF03856">
    <property type="entry name" value="SUN"/>
    <property type="match status" value="1"/>
</dbReference>
<dbReference type="Proteomes" id="UP001590951">
    <property type="component" value="Unassembled WGS sequence"/>
</dbReference>
<organism evidence="11 12">
    <name type="scientific">Lepraria finkii</name>
    <dbReference type="NCBI Taxonomy" id="1340010"/>
    <lineage>
        <taxon>Eukaryota</taxon>
        <taxon>Fungi</taxon>
        <taxon>Dikarya</taxon>
        <taxon>Ascomycota</taxon>
        <taxon>Pezizomycotina</taxon>
        <taxon>Lecanoromycetes</taxon>
        <taxon>OSLEUM clade</taxon>
        <taxon>Lecanoromycetidae</taxon>
        <taxon>Lecanorales</taxon>
        <taxon>Lecanorineae</taxon>
        <taxon>Stereocaulaceae</taxon>
        <taxon>Lepraria</taxon>
    </lineage>
</organism>
<keyword evidence="4" id="KW-0964">Secreted</keyword>
<keyword evidence="6" id="KW-0378">Hydrolase</keyword>
<keyword evidence="8" id="KW-0326">Glycosidase</keyword>
<comment type="similarity">
    <text evidence="2">Belongs to the SUN family.</text>
</comment>
<comment type="subcellular location">
    <subcellularLocation>
        <location evidence="1">Secreted</location>
        <location evidence="1">Cell wall</location>
    </subcellularLocation>
</comment>
<keyword evidence="7" id="KW-0119">Carbohydrate metabolism</keyword>
<evidence type="ECO:0000313" key="11">
    <source>
        <dbReference type="EMBL" id="KAL2051362.1"/>
    </source>
</evidence>
<evidence type="ECO:0000256" key="9">
    <source>
        <dbReference type="ARBA" id="ARBA00023316"/>
    </source>
</evidence>
<evidence type="ECO:0000256" key="5">
    <source>
        <dbReference type="ARBA" id="ARBA00022729"/>
    </source>
</evidence>
<keyword evidence="10" id="KW-0624">Polysaccharide degradation</keyword>
<evidence type="ECO:0000256" key="8">
    <source>
        <dbReference type="ARBA" id="ARBA00023295"/>
    </source>
</evidence>